<dbReference type="Pfam" id="PF02770">
    <property type="entry name" value="Acyl-CoA_dh_M"/>
    <property type="match status" value="1"/>
</dbReference>
<dbReference type="InterPro" id="IPR052033">
    <property type="entry name" value="Glutaryl-CoA_DH_mitochondrial"/>
</dbReference>
<evidence type="ECO:0000259" key="12">
    <source>
        <dbReference type="Pfam" id="PF00441"/>
    </source>
</evidence>
<gene>
    <name evidence="15" type="ORF">L8U58_05510</name>
</gene>
<dbReference type="GO" id="GO:0033539">
    <property type="term" value="P:fatty acid beta-oxidation using acyl-CoA dehydrogenase"/>
    <property type="evidence" value="ECO:0007669"/>
    <property type="project" value="TreeGrafter"/>
</dbReference>
<sequence>MTSSPLDLTSFNSLLSDEERMLQEAMADFANKSLKPNVQEWFDKGTLPAKELGPQFGQLGALGMHLEGYECPGASAVAYGLACMEIEAVDSGLRSFVSVQGSLAMFAIHHWGSEEQKEKYLPKMAAGEYLGCFGLTEPDAGSDPASMKTRATRDGDQWVLNGTKMWITNSPVADVAVVWARTADGFAGFILEKGMEGFTAPEIHKKLSLRASITGEIVLDNCRVSDSQRLPKIDTLRGPLTCLNEARYGIIWGALGAARDSLETAIEYTQTREVFGKSLSSYQLTQAKLANMSVELNKSVLLALQLGRLKDKGELAPHQVSVGKLNSTRVALEIARECRTLLGASGITLEYSPLRHANNLESVLTYEGTAEMHQLIIGQALTGKGAFR</sequence>
<dbReference type="Proteomes" id="UP001146505">
    <property type="component" value="Unassembled WGS sequence"/>
</dbReference>
<evidence type="ECO:0000313" key="15">
    <source>
        <dbReference type="EMBL" id="MCZ9304995.1"/>
    </source>
</evidence>
<evidence type="ECO:0000256" key="11">
    <source>
        <dbReference type="RuleBase" id="RU362125"/>
    </source>
</evidence>
<dbReference type="EC" id="1.3.8.6" evidence="9"/>
<dbReference type="InterPro" id="IPR006091">
    <property type="entry name" value="Acyl-CoA_Oxase/DH_mid-dom"/>
</dbReference>
<dbReference type="InterPro" id="IPR013786">
    <property type="entry name" value="AcylCoA_DH/ox_N"/>
</dbReference>
<reference evidence="15" key="1">
    <citation type="submission" date="2022-02" db="EMBL/GenBank/DDBJ databases">
        <title>Corynebacterium sp. from urogenital microbiome.</title>
        <authorList>
            <person name="Cappelli E.A."/>
            <person name="Ribeiro T.G."/>
            <person name="Peixe L."/>
        </authorList>
    </citation>
    <scope>NUCLEOTIDE SEQUENCE</scope>
    <source>
        <strain evidence="15">C9Ua_112</strain>
    </source>
</reference>
<dbReference type="FunFam" id="1.10.540.10:FF:000026">
    <property type="entry name" value="Acyl-CoA dehydrogenase medium chain"/>
    <property type="match status" value="1"/>
</dbReference>
<protein>
    <recommendedName>
        <fullName evidence="9">glutaryl-CoA dehydrogenase (ETF)</fullName>
        <ecNumber evidence="9">1.3.8.6</ecNumber>
    </recommendedName>
</protein>
<evidence type="ECO:0000256" key="6">
    <source>
        <dbReference type="ARBA" id="ARBA00023002"/>
    </source>
</evidence>
<keyword evidence="6 11" id="KW-0560">Oxidoreductase</keyword>
<dbReference type="Gene3D" id="1.20.140.10">
    <property type="entry name" value="Butyryl-CoA Dehydrogenase, subunit A, domain 3"/>
    <property type="match status" value="1"/>
</dbReference>
<accession>A0A9X3M6C8</accession>
<keyword evidence="4 11" id="KW-0274">FAD</keyword>
<dbReference type="InterPro" id="IPR037069">
    <property type="entry name" value="AcylCoA_DH/ox_N_sf"/>
</dbReference>
<dbReference type="InterPro" id="IPR046373">
    <property type="entry name" value="Acyl-CoA_Oxase/DH_mid-dom_sf"/>
</dbReference>
<dbReference type="Pfam" id="PF02771">
    <property type="entry name" value="Acyl-CoA_dh_N"/>
    <property type="match status" value="1"/>
</dbReference>
<name>A0A9X3M6C8_9CORY</name>
<dbReference type="InterPro" id="IPR009100">
    <property type="entry name" value="AcylCoA_DH/oxidase_NM_dom_sf"/>
</dbReference>
<evidence type="ECO:0000259" key="13">
    <source>
        <dbReference type="Pfam" id="PF02770"/>
    </source>
</evidence>
<evidence type="ECO:0000256" key="7">
    <source>
        <dbReference type="ARBA" id="ARBA00037899"/>
    </source>
</evidence>
<keyword evidence="5" id="KW-0809">Transit peptide</keyword>
<evidence type="ECO:0000313" key="16">
    <source>
        <dbReference type="Proteomes" id="UP001146505"/>
    </source>
</evidence>
<comment type="catalytic activity">
    <reaction evidence="10">
        <text>glutaryl-CoA + oxidized [electron-transfer flavoprotein] + 2 H(+) = (2E)-butenoyl-CoA + reduced [electron-transfer flavoprotein] + CO2</text>
        <dbReference type="Rhea" id="RHEA:13389"/>
        <dbReference type="Rhea" id="RHEA-COMP:10685"/>
        <dbReference type="Rhea" id="RHEA-COMP:10686"/>
        <dbReference type="ChEBI" id="CHEBI:15378"/>
        <dbReference type="ChEBI" id="CHEBI:16526"/>
        <dbReference type="ChEBI" id="CHEBI:57332"/>
        <dbReference type="ChEBI" id="CHEBI:57378"/>
        <dbReference type="ChEBI" id="CHEBI:57692"/>
        <dbReference type="ChEBI" id="CHEBI:58307"/>
        <dbReference type="EC" id="1.3.8.6"/>
    </reaction>
</comment>
<evidence type="ECO:0000256" key="9">
    <source>
        <dbReference type="ARBA" id="ARBA00039033"/>
    </source>
</evidence>
<dbReference type="RefSeq" id="WP_269954873.1">
    <property type="nucleotide sequence ID" value="NZ_JAKMUV010000004.1"/>
</dbReference>
<evidence type="ECO:0000256" key="8">
    <source>
        <dbReference type="ARBA" id="ARBA00037927"/>
    </source>
</evidence>
<evidence type="ECO:0000259" key="14">
    <source>
        <dbReference type="Pfam" id="PF02771"/>
    </source>
</evidence>
<comment type="pathway">
    <text evidence="8">Amino-acid metabolism; tryptophan metabolism.</text>
</comment>
<evidence type="ECO:0000256" key="5">
    <source>
        <dbReference type="ARBA" id="ARBA00022946"/>
    </source>
</evidence>
<evidence type="ECO:0000256" key="10">
    <source>
        <dbReference type="ARBA" id="ARBA00049493"/>
    </source>
</evidence>
<feature type="domain" description="Acyl-CoA dehydrogenase/oxidase N-terminal" evidence="14">
    <location>
        <begin position="16"/>
        <end position="128"/>
    </location>
</feature>
<dbReference type="InterPro" id="IPR036250">
    <property type="entry name" value="AcylCo_DH-like_C"/>
</dbReference>
<evidence type="ECO:0000256" key="4">
    <source>
        <dbReference type="ARBA" id="ARBA00022827"/>
    </source>
</evidence>
<dbReference type="InterPro" id="IPR006089">
    <property type="entry name" value="Acyl-CoA_DH_CS"/>
</dbReference>
<proteinExistence type="inferred from homology"/>
<dbReference type="PROSITE" id="PS00072">
    <property type="entry name" value="ACYL_COA_DH_1"/>
    <property type="match status" value="1"/>
</dbReference>
<dbReference type="InterPro" id="IPR009075">
    <property type="entry name" value="AcylCo_DH/oxidase_C"/>
</dbReference>
<dbReference type="PANTHER" id="PTHR42807">
    <property type="entry name" value="GLUTARYL-COA DEHYDROGENASE, MITOCHONDRIAL"/>
    <property type="match status" value="1"/>
</dbReference>
<keyword evidence="3 11" id="KW-0285">Flavoprotein</keyword>
<dbReference type="Gene3D" id="1.10.540.10">
    <property type="entry name" value="Acyl-CoA dehydrogenase/oxidase, N-terminal domain"/>
    <property type="match status" value="1"/>
</dbReference>
<comment type="cofactor">
    <cofactor evidence="1 11">
        <name>FAD</name>
        <dbReference type="ChEBI" id="CHEBI:57692"/>
    </cofactor>
</comment>
<keyword evidence="16" id="KW-1185">Reference proteome</keyword>
<comment type="pathway">
    <text evidence="7">Amino-acid metabolism; lysine degradation.</text>
</comment>
<dbReference type="PANTHER" id="PTHR42807:SF1">
    <property type="entry name" value="GLUTARYL-COA DEHYDROGENASE, MITOCHONDRIAL"/>
    <property type="match status" value="1"/>
</dbReference>
<dbReference type="GO" id="GO:0050660">
    <property type="term" value="F:flavin adenine dinucleotide binding"/>
    <property type="evidence" value="ECO:0007669"/>
    <property type="project" value="InterPro"/>
</dbReference>
<dbReference type="GO" id="GO:0000062">
    <property type="term" value="F:fatty-acyl-CoA binding"/>
    <property type="evidence" value="ECO:0007669"/>
    <property type="project" value="TreeGrafter"/>
</dbReference>
<dbReference type="Pfam" id="PF00441">
    <property type="entry name" value="Acyl-CoA_dh_1"/>
    <property type="match status" value="1"/>
</dbReference>
<feature type="domain" description="Acyl-CoA oxidase/dehydrogenase middle" evidence="13">
    <location>
        <begin position="132"/>
        <end position="222"/>
    </location>
</feature>
<evidence type="ECO:0000256" key="2">
    <source>
        <dbReference type="ARBA" id="ARBA00009347"/>
    </source>
</evidence>
<comment type="similarity">
    <text evidence="2 11">Belongs to the acyl-CoA dehydrogenase family.</text>
</comment>
<dbReference type="AlphaFoldDB" id="A0A9X3M6C8"/>
<dbReference type="GO" id="GO:0004361">
    <property type="term" value="F:glutaryl-CoA dehydrogenase activity"/>
    <property type="evidence" value="ECO:0007669"/>
    <property type="project" value="UniProtKB-EC"/>
</dbReference>
<dbReference type="GO" id="GO:0046949">
    <property type="term" value="P:fatty-acyl-CoA biosynthetic process"/>
    <property type="evidence" value="ECO:0007669"/>
    <property type="project" value="TreeGrafter"/>
</dbReference>
<dbReference type="EMBL" id="JAKMUV010000004">
    <property type="protein sequence ID" value="MCZ9304995.1"/>
    <property type="molecule type" value="Genomic_DNA"/>
</dbReference>
<dbReference type="Gene3D" id="2.40.110.10">
    <property type="entry name" value="Butyryl-CoA Dehydrogenase, subunit A, domain 2"/>
    <property type="match status" value="1"/>
</dbReference>
<evidence type="ECO:0000256" key="3">
    <source>
        <dbReference type="ARBA" id="ARBA00022630"/>
    </source>
</evidence>
<comment type="caution">
    <text evidence="15">The sequence shown here is derived from an EMBL/GenBank/DDBJ whole genome shotgun (WGS) entry which is preliminary data.</text>
</comment>
<dbReference type="SUPFAM" id="SSF56645">
    <property type="entry name" value="Acyl-CoA dehydrogenase NM domain-like"/>
    <property type="match status" value="1"/>
</dbReference>
<evidence type="ECO:0000256" key="1">
    <source>
        <dbReference type="ARBA" id="ARBA00001974"/>
    </source>
</evidence>
<dbReference type="GeneID" id="301812998"/>
<feature type="domain" description="Acyl-CoA dehydrogenase/oxidase C-terminal" evidence="12">
    <location>
        <begin position="241"/>
        <end position="381"/>
    </location>
</feature>
<organism evidence="15 16">
    <name type="scientific">Corynebacterium macclintockiae</name>
    <dbReference type="NCBI Taxonomy" id="2913501"/>
    <lineage>
        <taxon>Bacteria</taxon>
        <taxon>Bacillati</taxon>
        <taxon>Actinomycetota</taxon>
        <taxon>Actinomycetes</taxon>
        <taxon>Mycobacteriales</taxon>
        <taxon>Corynebacteriaceae</taxon>
        <taxon>Corynebacterium</taxon>
    </lineage>
</organism>
<dbReference type="SUPFAM" id="SSF47203">
    <property type="entry name" value="Acyl-CoA dehydrogenase C-terminal domain-like"/>
    <property type="match status" value="1"/>
</dbReference>